<dbReference type="PANTHER" id="PTHR11236">
    <property type="entry name" value="AMINOBENZOATE/ANTHRANILATE SYNTHASE"/>
    <property type="match status" value="1"/>
</dbReference>
<dbReference type="EC" id="2.6.1.85" evidence="2"/>
<dbReference type="Proteomes" id="UP000297385">
    <property type="component" value="Unassembled WGS sequence"/>
</dbReference>
<dbReference type="AlphaFoldDB" id="A0A4Y8N6X8"/>
<gene>
    <name evidence="2" type="primary">pabB</name>
    <name evidence="2" type="ORF">E2553_10280</name>
</gene>
<dbReference type="NCBIfam" id="TIGR00553">
    <property type="entry name" value="pabB"/>
    <property type="match status" value="1"/>
</dbReference>
<dbReference type="GeneID" id="97305699"/>
<evidence type="ECO:0000313" key="3">
    <source>
        <dbReference type="Proteomes" id="UP000297385"/>
    </source>
</evidence>
<dbReference type="Pfam" id="PF00425">
    <property type="entry name" value="Chorismate_bind"/>
    <property type="match status" value="1"/>
</dbReference>
<proteinExistence type="predicted"/>
<evidence type="ECO:0000313" key="2">
    <source>
        <dbReference type="EMBL" id="TFE45363.1"/>
    </source>
</evidence>
<dbReference type="GO" id="GO:0046820">
    <property type="term" value="F:4-amino-4-deoxychorismate synthase activity"/>
    <property type="evidence" value="ECO:0007669"/>
    <property type="project" value="UniProtKB-EC"/>
</dbReference>
<dbReference type="SUPFAM" id="SSF56322">
    <property type="entry name" value="ADC synthase"/>
    <property type="match status" value="1"/>
</dbReference>
<dbReference type="RefSeq" id="WP_134457092.1">
    <property type="nucleotide sequence ID" value="NZ_JBHMFL010000026.1"/>
</dbReference>
<dbReference type="Pfam" id="PF01063">
    <property type="entry name" value="Aminotran_4"/>
    <property type="match status" value="1"/>
</dbReference>
<comment type="caution">
    <text evidence="2">The sequence shown here is derived from an EMBL/GenBank/DDBJ whole genome shotgun (WGS) entry which is preliminary data.</text>
</comment>
<dbReference type="InterPro" id="IPR019999">
    <property type="entry name" value="Anth_synth_I-like"/>
</dbReference>
<dbReference type="GO" id="GO:0000162">
    <property type="term" value="P:L-tryptophan biosynthetic process"/>
    <property type="evidence" value="ECO:0007669"/>
    <property type="project" value="TreeGrafter"/>
</dbReference>
<dbReference type="InterPro" id="IPR005802">
    <property type="entry name" value="ADC_synth_comp_1"/>
</dbReference>
<accession>A0A4Y8N6X8</accession>
<sequence>MTADERGTVFALLDDCDATAARRSSRLYTGFVQERVCADAAQLEAVCETVAAQTQCGLHAVVLADYEFGRHLLGGDSSQSLKTQRGDATLRFLLFERCEKLSREEVDAWLMARDASAVEPSVAGTMNVRASVDPAQFNAAIDAIHSALRAGDSYQVNYTYRLGFDIFGSPSALYRRLRARQPVPYGALIALPGGHWVLSCSPELFIEKQGATLRARPMKGTAPRSDDPAVDRRAAEFLGNDPKNRAENVMIVDLLRNDLSRVAQTGSVKVPALFSVEPYASVWQMTSTVEAALKPATSFAQTLRALFPCGSITGAPKHRTMQLIDELESTPRGLYTGAIGWLDAPSSSAENADATRRDANRTGCGDFCLSVAIRTLTLSPSTQTGHLKGKMGVGAGIVLDSVAADEFAECQLKASFLTGAEPGFELFETMYATREEGVRHLSRHLARLSSSAATLGFRFDDANAISSEIATKCASLPAETPHRMRLALSKNGTIQITVAVLTALAEPTVGVMLGPDHAFPATDAADPLLHHKTTRRAEYDRGWREAEAKGAFDTLFFNAQGELTEGGRSNVFVKLAGRWWTPPLASGVLPGVMRGVLLDSASELQAGERVLTRTDLQNAEALMVCNALRGAVPARIVN</sequence>
<dbReference type="Gene3D" id="3.60.120.10">
    <property type="entry name" value="Anthranilate synthase"/>
    <property type="match status" value="1"/>
</dbReference>
<name>A0A4Y8N6X8_9BURK</name>
<reference evidence="2 3" key="1">
    <citation type="submission" date="2019-03" db="EMBL/GenBank/DDBJ databases">
        <title>Complete Genome Sequence of Paraburkholderia dipogonis ICMP 19430T, a Nitrogen-fixing Symbiont of the South African Invasive Legume Dipogon lignosus in New Zealand.</title>
        <authorList>
            <person name="De Meyer S.E."/>
        </authorList>
    </citation>
    <scope>NUCLEOTIDE SEQUENCE [LARGE SCALE GENOMIC DNA]</scope>
    <source>
        <strain evidence="2 3">ICMP 19430</strain>
    </source>
</reference>
<dbReference type="SUPFAM" id="SSF56752">
    <property type="entry name" value="D-aminoacid aminotransferase-like PLP-dependent enzymes"/>
    <property type="match status" value="1"/>
</dbReference>
<dbReference type="PRINTS" id="PR00095">
    <property type="entry name" value="ANTSNTHASEI"/>
</dbReference>
<keyword evidence="2" id="KW-0808">Transferase</keyword>
<dbReference type="Gene3D" id="3.20.10.10">
    <property type="entry name" value="D-amino Acid Aminotransferase, subunit A, domain 2"/>
    <property type="match status" value="1"/>
</dbReference>
<dbReference type="InterPro" id="IPR015890">
    <property type="entry name" value="Chorismate_C"/>
</dbReference>
<dbReference type="GO" id="GO:0009396">
    <property type="term" value="P:folic acid-containing compound biosynthetic process"/>
    <property type="evidence" value="ECO:0007669"/>
    <property type="project" value="InterPro"/>
</dbReference>
<dbReference type="InterPro" id="IPR043131">
    <property type="entry name" value="BCAT-like_N"/>
</dbReference>
<dbReference type="InterPro" id="IPR036038">
    <property type="entry name" value="Aminotransferase-like"/>
</dbReference>
<protein>
    <submittedName>
        <fullName evidence="2">Aminodeoxychorismate synthase component I</fullName>
        <ecNumber evidence="2">2.6.1.85</ecNumber>
    </submittedName>
</protein>
<dbReference type="InterPro" id="IPR043132">
    <property type="entry name" value="BCAT-like_C"/>
</dbReference>
<feature type="domain" description="Chorismate-utilising enzyme C-terminal" evidence="1">
    <location>
        <begin position="135"/>
        <end position="413"/>
    </location>
</feature>
<evidence type="ECO:0000259" key="1">
    <source>
        <dbReference type="Pfam" id="PF00425"/>
    </source>
</evidence>
<dbReference type="Gene3D" id="3.30.470.10">
    <property type="match status" value="1"/>
</dbReference>
<dbReference type="InterPro" id="IPR005801">
    <property type="entry name" value="ADC_synthase"/>
</dbReference>
<dbReference type="InterPro" id="IPR001544">
    <property type="entry name" value="Aminotrans_IV"/>
</dbReference>
<dbReference type="EMBL" id="SNVI01000001">
    <property type="protein sequence ID" value="TFE45363.1"/>
    <property type="molecule type" value="Genomic_DNA"/>
</dbReference>
<organism evidence="2 3">
    <name type="scientific">Paraburkholderia dipogonis</name>
    <dbReference type="NCBI Taxonomy" id="1211383"/>
    <lineage>
        <taxon>Bacteria</taxon>
        <taxon>Pseudomonadati</taxon>
        <taxon>Pseudomonadota</taxon>
        <taxon>Betaproteobacteria</taxon>
        <taxon>Burkholderiales</taxon>
        <taxon>Burkholderiaceae</taxon>
        <taxon>Paraburkholderia</taxon>
    </lineage>
</organism>
<keyword evidence="2" id="KW-0032">Aminotransferase</keyword>
<dbReference type="PANTHER" id="PTHR11236:SF50">
    <property type="entry name" value="AMINODEOXYCHORISMATE SYNTHASE COMPONENT 1"/>
    <property type="match status" value="1"/>
</dbReference>